<gene>
    <name evidence="1" type="ORF">QBC38DRAFT_504132</name>
</gene>
<proteinExistence type="predicted"/>
<accession>A0AAN6YSS8</accession>
<reference evidence="1" key="2">
    <citation type="submission" date="2023-05" db="EMBL/GenBank/DDBJ databases">
        <authorList>
            <consortium name="Lawrence Berkeley National Laboratory"/>
            <person name="Steindorff A."/>
            <person name="Hensen N."/>
            <person name="Bonometti L."/>
            <person name="Westerberg I."/>
            <person name="Brannstrom I.O."/>
            <person name="Guillou S."/>
            <person name="Cros-Aarteil S."/>
            <person name="Calhoun S."/>
            <person name="Haridas S."/>
            <person name="Kuo A."/>
            <person name="Mondo S."/>
            <person name="Pangilinan J."/>
            <person name="Riley R."/>
            <person name="Labutti K."/>
            <person name="Andreopoulos B."/>
            <person name="Lipzen A."/>
            <person name="Chen C."/>
            <person name="Yanf M."/>
            <person name="Daum C."/>
            <person name="Ng V."/>
            <person name="Clum A."/>
            <person name="Ohm R."/>
            <person name="Martin F."/>
            <person name="Silar P."/>
            <person name="Natvig D."/>
            <person name="Lalanne C."/>
            <person name="Gautier V."/>
            <person name="Ament-Velasquez S.L."/>
            <person name="Kruys A."/>
            <person name="Hutchinson M.I."/>
            <person name="Powell A.J."/>
            <person name="Barry K."/>
            <person name="Miller A.N."/>
            <person name="Grigoriev I.V."/>
            <person name="Debuchy R."/>
            <person name="Gladieux P."/>
            <person name="Thoren M.H."/>
            <person name="Johannesson H."/>
        </authorList>
    </citation>
    <scope>NUCLEOTIDE SEQUENCE</scope>
    <source>
        <strain evidence="1">CBS 990.96</strain>
    </source>
</reference>
<dbReference type="AlphaFoldDB" id="A0AAN6YSS8"/>
<evidence type="ECO:0000313" key="1">
    <source>
        <dbReference type="EMBL" id="KAK4222302.1"/>
    </source>
</evidence>
<dbReference type="Proteomes" id="UP001301958">
    <property type="component" value="Unassembled WGS sequence"/>
</dbReference>
<feature type="non-terminal residue" evidence="1">
    <location>
        <position position="84"/>
    </location>
</feature>
<sequence length="84" mass="9350">MMPGGLTMSRQAKEHLNKSIFSDNLFDGKVNTIRIDNGTGMIVKFDTPDPSTLVFNSDECVYTDKQVQNGVQVCIRQLNNSLLV</sequence>
<name>A0AAN6YSS8_9PEZI</name>
<organism evidence="1 2">
    <name type="scientific">Podospora fimiseda</name>
    <dbReference type="NCBI Taxonomy" id="252190"/>
    <lineage>
        <taxon>Eukaryota</taxon>
        <taxon>Fungi</taxon>
        <taxon>Dikarya</taxon>
        <taxon>Ascomycota</taxon>
        <taxon>Pezizomycotina</taxon>
        <taxon>Sordariomycetes</taxon>
        <taxon>Sordariomycetidae</taxon>
        <taxon>Sordariales</taxon>
        <taxon>Podosporaceae</taxon>
        <taxon>Podospora</taxon>
    </lineage>
</organism>
<reference evidence="1" key="1">
    <citation type="journal article" date="2023" name="Mol. Phylogenet. Evol.">
        <title>Genome-scale phylogeny and comparative genomics of the fungal order Sordariales.</title>
        <authorList>
            <person name="Hensen N."/>
            <person name="Bonometti L."/>
            <person name="Westerberg I."/>
            <person name="Brannstrom I.O."/>
            <person name="Guillou S."/>
            <person name="Cros-Aarteil S."/>
            <person name="Calhoun S."/>
            <person name="Haridas S."/>
            <person name="Kuo A."/>
            <person name="Mondo S."/>
            <person name="Pangilinan J."/>
            <person name="Riley R."/>
            <person name="LaButti K."/>
            <person name="Andreopoulos B."/>
            <person name="Lipzen A."/>
            <person name="Chen C."/>
            <person name="Yan M."/>
            <person name="Daum C."/>
            <person name="Ng V."/>
            <person name="Clum A."/>
            <person name="Steindorff A."/>
            <person name="Ohm R.A."/>
            <person name="Martin F."/>
            <person name="Silar P."/>
            <person name="Natvig D.O."/>
            <person name="Lalanne C."/>
            <person name="Gautier V."/>
            <person name="Ament-Velasquez S.L."/>
            <person name="Kruys A."/>
            <person name="Hutchinson M.I."/>
            <person name="Powell A.J."/>
            <person name="Barry K."/>
            <person name="Miller A.N."/>
            <person name="Grigoriev I.V."/>
            <person name="Debuchy R."/>
            <person name="Gladieux P."/>
            <person name="Hiltunen Thoren M."/>
            <person name="Johannesson H."/>
        </authorList>
    </citation>
    <scope>NUCLEOTIDE SEQUENCE</scope>
    <source>
        <strain evidence="1">CBS 990.96</strain>
    </source>
</reference>
<evidence type="ECO:0000313" key="2">
    <source>
        <dbReference type="Proteomes" id="UP001301958"/>
    </source>
</evidence>
<protein>
    <submittedName>
        <fullName evidence="1">Uncharacterized protein</fullName>
    </submittedName>
</protein>
<keyword evidence="2" id="KW-1185">Reference proteome</keyword>
<dbReference type="EMBL" id="MU865479">
    <property type="protein sequence ID" value="KAK4222302.1"/>
    <property type="molecule type" value="Genomic_DNA"/>
</dbReference>
<comment type="caution">
    <text evidence="1">The sequence shown here is derived from an EMBL/GenBank/DDBJ whole genome shotgun (WGS) entry which is preliminary data.</text>
</comment>